<evidence type="ECO:0000313" key="2">
    <source>
        <dbReference type="Proteomes" id="UP000789901"/>
    </source>
</evidence>
<sequence>QNGNIIIYGGSISVSSVVANAFSDIAVLNTNSWVWSVPSVSGT</sequence>
<accession>A0ABN7XJF4</accession>
<organism evidence="1 2">
    <name type="scientific">Gigaspora margarita</name>
    <dbReference type="NCBI Taxonomy" id="4874"/>
    <lineage>
        <taxon>Eukaryota</taxon>
        <taxon>Fungi</taxon>
        <taxon>Fungi incertae sedis</taxon>
        <taxon>Mucoromycota</taxon>
        <taxon>Glomeromycotina</taxon>
        <taxon>Glomeromycetes</taxon>
        <taxon>Diversisporales</taxon>
        <taxon>Gigasporaceae</taxon>
        <taxon>Gigaspora</taxon>
    </lineage>
</organism>
<feature type="non-terminal residue" evidence="1">
    <location>
        <position position="1"/>
    </location>
</feature>
<keyword evidence="2" id="KW-1185">Reference proteome</keyword>
<name>A0ABN7XJF4_GIGMA</name>
<feature type="non-terminal residue" evidence="1">
    <location>
        <position position="43"/>
    </location>
</feature>
<protein>
    <submittedName>
        <fullName evidence="1">4224_t:CDS:1</fullName>
    </submittedName>
</protein>
<dbReference type="EMBL" id="CAJVQB010135724">
    <property type="protein sequence ID" value="CAG8854289.1"/>
    <property type="molecule type" value="Genomic_DNA"/>
</dbReference>
<dbReference type="Proteomes" id="UP000789901">
    <property type="component" value="Unassembled WGS sequence"/>
</dbReference>
<reference evidence="1 2" key="1">
    <citation type="submission" date="2021-06" db="EMBL/GenBank/DDBJ databases">
        <authorList>
            <person name="Kallberg Y."/>
            <person name="Tangrot J."/>
            <person name="Rosling A."/>
        </authorList>
    </citation>
    <scope>NUCLEOTIDE SEQUENCE [LARGE SCALE GENOMIC DNA]</scope>
    <source>
        <strain evidence="1 2">120-4 pot B 10/14</strain>
    </source>
</reference>
<proteinExistence type="predicted"/>
<evidence type="ECO:0000313" key="1">
    <source>
        <dbReference type="EMBL" id="CAG8854289.1"/>
    </source>
</evidence>
<comment type="caution">
    <text evidence="1">The sequence shown here is derived from an EMBL/GenBank/DDBJ whole genome shotgun (WGS) entry which is preliminary data.</text>
</comment>
<gene>
    <name evidence="1" type="ORF">GMARGA_LOCUS43110</name>
</gene>